<comment type="caution">
    <text evidence="3">The sequence shown here is derived from an EMBL/GenBank/DDBJ whole genome shotgun (WGS) entry which is preliminary data.</text>
</comment>
<dbReference type="PROSITE" id="PS51186">
    <property type="entry name" value="GNAT"/>
    <property type="match status" value="1"/>
</dbReference>
<organism evidence="3 4">
    <name type="scientific">Novilysobacter erysipheiresistens</name>
    <dbReference type="NCBI Taxonomy" id="1749332"/>
    <lineage>
        <taxon>Bacteria</taxon>
        <taxon>Pseudomonadati</taxon>
        <taxon>Pseudomonadota</taxon>
        <taxon>Gammaproteobacteria</taxon>
        <taxon>Lysobacterales</taxon>
        <taxon>Lysobacteraceae</taxon>
        <taxon>Novilysobacter</taxon>
    </lineage>
</organism>
<dbReference type="InterPro" id="IPR053144">
    <property type="entry name" value="Acetyltransferase_Butenolide"/>
</dbReference>
<sequence length="177" mass="18819">MQALRSGVDVDGLRCASESVESKTMGEDHSGREDDAETGDVLLEGFPDAVDYARLRSAAGLSRKSPEAAARGVDGALHGVRILRDGELIGMGRIIGDGGCFYFVVDIAVTPAHQGRGLGKRIMAALDAWLRANAPETAHVALFADGEARHLYAKYGFVENTKSVGMDYRVGPKPSQS</sequence>
<evidence type="ECO:0000259" key="2">
    <source>
        <dbReference type="PROSITE" id="PS51186"/>
    </source>
</evidence>
<dbReference type="InterPro" id="IPR016181">
    <property type="entry name" value="Acyl_CoA_acyltransferase"/>
</dbReference>
<dbReference type="PANTHER" id="PTHR43233">
    <property type="entry name" value="FAMILY N-ACETYLTRANSFERASE, PUTATIVE (AFU_ORTHOLOGUE AFUA_6G03350)-RELATED"/>
    <property type="match status" value="1"/>
</dbReference>
<evidence type="ECO:0000313" key="4">
    <source>
        <dbReference type="Proteomes" id="UP001355056"/>
    </source>
</evidence>
<feature type="compositionally biased region" description="Basic and acidic residues" evidence="1">
    <location>
        <begin position="20"/>
        <end position="33"/>
    </location>
</feature>
<dbReference type="EMBL" id="JAXGFP010000002">
    <property type="protein sequence ID" value="MEG3183467.1"/>
    <property type="molecule type" value="Genomic_DNA"/>
</dbReference>
<dbReference type="InterPro" id="IPR000182">
    <property type="entry name" value="GNAT_dom"/>
</dbReference>
<dbReference type="Pfam" id="PF13508">
    <property type="entry name" value="Acetyltransf_7"/>
    <property type="match status" value="1"/>
</dbReference>
<proteinExistence type="predicted"/>
<evidence type="ECO:0000256" key="1">
    <source>
        <dbReference type="SAM" id="MobiDB-lite"/>
    </source>
</evidence>
<dbReference type="SUPFAM" id="SSF55729">
    <property type="entry name" value="Acyl-CoA N-acyltransferases (Nat)"/>
    <property type="match status" value="1"/>
</dbReference>
<dbReference type="PANTHER" id="PTHR43233:SF1">
    <property type="entry name" value="FAMILY N-ACETYLTRANSFERASE, PUTATIVE (AFU_ORTHOLOGUE AFUA_6G03350)-RELATED"/>
    <property type="match status" value="1"/>
</dbReference>
<name>A0ABU7YWX9_9GAMM</name>
<feature type="domain" description="N-acetyltransferase" evidence="2">
    <location>
        <begin position="20"/>
        <end position="177"/>
    </location>
</feature>
<gene>
    <name evidence="3" type="ORF">SNE34_05530</name>
</gene>
<evidence type="ECO:0000313" key="3">
    <source>
        <dbReference type="EMBL" id="MEG3183467.1"/>
    </source>
</evidence>
<dbReference type="Proteomes" id="UP001355056">
    <property type="component" value="Unassembled WGS sequence"/>
</dbReference>
<reference evidence="3 4" key="1">
    <citation type="journal article" date="2016" name="Int. J. Syst. Evol. Microbiol.">
        <title>Lysobacter erysipheiresistens sp. nov., an antagonist of powdery mildew, isolated from tobacco-cultivated soil.</title>
        <authorList>
            <person name="Xie B."/>
            <person name="Li T."/>
            <person name="Lin X."/>
            <person name="Wang C.J."/>
            <person name="Chen Y.J."/>
            <person name="Liu W.J."/>
            <person name="Zhao Z.W."/>
        </authorList>
    </citation>
    <scope>NUCLEOTIDE SEQUENCE [LARGE SCALE GENOMIC DNA]</scope>
    <source>
        <strain evidence="3 4">RS-LYSO-3</strain>
    </source>
</reference>
<accession>A0ABU7YWX9</accession>
<keyword evidence="4" id="KW-1185">Reference proteome</keyword>
<dbReference type="CDD" id="cd04301">
    <property type="entry name" value="NAT_SF"/>
    <property type="match status" value="1"/>
</dbReference>
<feature type="region of interest" description="Disordered" evidence="1">
    <location>
        <begin position="18"/>
        <end position="37"/>
    </location>
</feature>
<dbReference type="Gene3D" id="3.40.630.30">
    <property type="match status" value="1"/>
</dbReference>
<protein>
    <submittedName>
        <fullName evidence="3">GNAT family N-acetyltransferase</fullName>
    </submittedName>
</protein>